<proteinExistence type="predicted"/>
<evidence type="ECO:0008006" key="3">
    <source>
        <dbReference type="Google" id="ProtNLM"/>
    </source>
</evidence>
<protein>
    <recommendedName>
        <fullName evidence="3">Glycosyl transferase</fullName>
    </recommendedName>
</protein>
<dbReference type="Proteomes" id="UP000050465">
    <property type="component" value="Unassembled WGS sequence"/>
</dbReference>
<sequence length="324" mass="37617">MSLNISCRRFSQHLGLGVLAYRLFFAPLGFLKKWSQRGMIPFLIDRWQKHQMEMAALRLVPSQTCRSGPVYEVHFLSGERFWYQTSFCFYSLLQQTNLNLKLVVYDDGTLSQTYIEKIIKTFPTASIVTAQEIQERLDKHLPAEKFPYLRSRRLEYPNLRKLTDIHVGASGWKLVLDSDMLFFHSPIELLSWIESPSEPCHMIDTETAYGYSNSLMTTLAGLEIPEQINVGICGLKSDMLNWDELEDWCKQMIETEGTHYFQEQAMIAMLMARHSCSVMSAEEYIVMPKEQEVSAPTAKMHHYVADSKPWYFRHGWQQVLASDT</sequence>
<dbReference type="STRING" id="1666911.HLUCCA11_19255"/>
<evidence type="ECO:0000313" key="1">
    <source>
        <dbReference type="EMBL" id="KPQ33217.1"/>
    </source>
</evidence>
<evidence type="ECO:0000313" key="2">
    <source>
        <dbReference type="Proteomes" id="UP000050465"/>
    </source>
</evidence>
<gene>
    <name evidence="1" type="ORF">HLUCCA11_19255</name>
</gene>
<accession>A0A0P7ZK06</accession>
<dbReference type="EMBL" id="LJZR01000036">
    <property type="protein sequence ID" value="KPQ33217.1"/>
    <property type="molecule type" value="Genomic_DNA"/>
</dbReference>
<organism evidence="1 2">
    <name type="scientific">Phormidesmis priestleyi Ana</name>
    <dbReference type="NCBI Taxonomy" id="1666911"/>
    <lineage>
        <taxon>Bacteria</taxon>
        <taxon>Bacillati</taxon>
        <taxon>Cyanobacteriota</taxon>
        <taxon>Cyanophyceae</taxon>
        <taxon>Leptolyngbyales</taxon>
        <taxon>Leptolyngbyaceae</taxon>
        <taxon>Phormidesmis</taxon>
    </lineage>
</organism>
<comment type="caution">
    <text evidence="1">The sequence shown here is derived from an EMBL/GenBank/DDBJ whole genome shotgun (WGS) entry which is preliminary data.</text>
</comment>
<reference evidence="1 2" key="1">
    <citation type="submission" date="2015-09" db="EMBL/GenBank/DDBJ databases">
        <title>Identification and resolution of microdiversity through metagenomic sequencing of parallel consortia.</title>
        <authorList>
            <person name="Nelson W.C."/>
            <person name="Romine M.F."/>
            <person name="Lindemann S.R."/>
        </authorList>
    </citation>
    <scope>NUCLEOTIDE SEQUENCE [LARGE SCALE GENOMIC DNA]</scope>
    <source>
        <strain evidence="1">Ana</strain>
    </source>
</reference>
<dbReference type="Gene3D" id="3.90.550.10">
    <property type="entry name" value="Spore Coat Polysaccharide Biosynthesis Protein SpsA, Chain A"/>
    <property type="match status" value="1"/>
</dbReference>
<name>A0A0P7ZK06_9CYAN</name>
<dbReference type="SUPFAM" id="SSF53448">
    <property type="entry name" value="Nucleotide-diphospho-sugar transferases"/>
    <property type="match status" value="1"/>
</dbReference>
<dbReference type="AlphaFoldDB" id="A0A0P7ZK06"/>
<dbReference type="InterPro" id="IPR029044">
    <property type="entry name" value="Nucleotide-diphossugar_trans"/>
</dbReference>